<accession>A0A6J5M2K7</accession>
<organism evidence="1">
    <name type="scientific">uncultured Caudovirales phage</name>
    <dbReference type="NCBI Taxonomy" id="2100421"/>
    <lineage>
        <taxon>Viruses</taxon>
        <taxon>Duplodnaviria</taxon>
        <taxon>Heunggongvirae</taxon>
        <taxon>Uroviricota</taxon>
        <taxon>Caudoviricetes</taxon>
        <taxon>Peduoviridae</taxon>
        <taxon>Maltschvirus</taxon>
        <taxon>Maltschvirus maltsch</taxon>
    </lineage>
</organism>
<proteinExistence type="predicted"/>
<evidence type="ECO:0000313" key="1">
    <source>
        <dbReference type="EMBL" id="CAB4140412.1"/>
    </source>
</evidence>
<name>A0A6J5M2K7_9CAUD</name>
<protein>
    <submittedName>
        <fullName evidence="1">Uncharacterized protein</fullName>
    </submittedName>
</protein>
<gene>
    <name evidence="1" type="ORF">UFOVP406_23</name>
</gene>
<dbReference type="EMBL" id="LR796372">
    <property type="protein sequence ID" value="CAB4140412.1"/>
    <property type="molecule type" value="Genomic_DNA"/>
</dbReference>
<reference evidence="1" key="1">
    <citation type="submission" date="2020-04" db="EMBL/GenBank/DDBJ databases">
        <authorList>
            <person name="Chiriac C."/>
            <person name="Salcher M."/>
            <person name="Ghai R."/>
            <person name="Kavagutti S V."/>
        </authorList>
    </citation>
    <scope>NUCLEOTIDE SEQUENCE</scope>
</reference>
<sequence>MRDIDYFCRVTYTTPFGHRRTTSIRTCAPDEERAASVATRRVTRDKRRHVAHIDDIEVIELCP</sequence>